<evidence type="ECO:0000313" key="1">
    <source>
        <dbReference type="EMBL" id="KOB89769.1"/>
    </source>
</evidence>
<dbReference type="KEGG" id="pfd:PFDG_05322"/>
<organism evidence="1 2">
    <name type="scientific">Plasmodium falciparum (isolate Dd2)</name>
    <dbReference type="NCBI Taxonomy" id="57267"/>
    <lineage>
        <taxon>Eukaryota</taxon>
        <taxon>Sar</taxon>
        <taxon>Alveolata</taxon>
        <taxon>Apicomplexa</taxon>
        <taxon>Aconoidasida</taxon>
        <taxon>Haemosporida</taxon>
        <taxon>Plasmodiidae</taxon>
        <taxon>Plasmodium</taxon>
        <taxon>Plasmodium (Laverania)</taxon>
    </lineage>
</organism>
<protein>
    <submittedName>
        <fullName evidence="1">Uncharacterized protein</fullName>
    </submittedName>
</protein>
<reference evidence="2" key="2">
    <citation type="submission" date="2006-09" db="EMBL/GenBank/DDBJ databases">
        <title>The genome sequence of Plasmodium falciparum Dd2.</title>
        <authorList>
            <consortium name="The Broad Institute Genome Sequencing Platform"/>
            <person name="Birren B."/>
            <person name="Lander E."/>
            <person name="Galagan J."/>
            <person name="Nusbaum C."/>
            <person name="Devon K."/>
            <person name="Henn M."/>
            <person name="Jaffe D."/>
            <person name="Butler J."/>
            <person name="Alvarez P."/>
            <person name="Gnerre S."/>
            <person name="Grabherr M."/>
            <person name="Kleber M."/>
            <person name="Mauceli E."/>
            <person name="Brockman W."/>
            <person name="MacCallum I.A."/>
            <person name="Rounsley S."/>
            <person name="Young S."/>
            <person name="LaButti K."/>
            <person name="Pushparaj V."/>
            <person name="DeCaprio D."/>
            <person name="Crawford M."/>
            <person name="Koehrsen M."/>
            <person name="Engels R."/>
            <person name="Montgomery P."/>
            <person name="Pearson M."/>
            <person name="Howarth C."/>
            <person name="Larson L."/>
            <person name="Luoma S."/>
            <person name="White J."/>
            <person name="Kodira C."/>
            <person name="Zeng Q."/>
            <person name="O'Leary S."/>
            <person name="Yandava C."/>
            <person name="Alvarado L."/>
            <person name="Wirth D."/>
            <person name="Volkman S."/>
            <person name="Hartl D."/>
        </authorList>
    </citation>
    <scope>NUCLEOTIDE SEQUENCE [LARGE SCALE GENOMIC DNA]</scope>
</reference>
<evidence type="ECO:0000313" key="2">
    <source>
        <dbReference type="Proteomes" id="UP000054282"/>
    </source>
</evidence>
<feature type="non-terminal residue" evidence="1">
    <location>
        <position position="52"/>
    </location>
</feature>
<dbReference type="Proteomes" id="UP000054282">
    <property type="component" value="Unassembled WGS sequence"/>
</dbReference>
<gene>
    <name evidence="1" type="ORF">PFDG_05322</name>
</gene>
<name>A0A0L7MA85_PLAF4</name>
<proteinExistence type="predicted"/>
<dbReference type="AlphaFoldDB" id="A0A0L7MA85"/>
<reference evidence="2" key="1">
    <citation type="submission" date="2006-09" db="EMBL/GenBank/DDBJ databases">
        <title>Annotation of Plasmodium falciparum Dd2.</title>
        <authorList>
            <consortium name="The Broad Institute Genome Sequencing Platform"/>
            <person name="Volkman S.K."/>
            <person name="Neafsey D.E."/>
            <person name="Dash A.P."/>
            <person name="Chitnis C.E."/>
            <person name="Hartl D.L."/>
            <person name="Young S.K."/>
            <person name="Zeng Q."/>
            <person name="Koehrsen M."/>
            <person name="Alvarado L."/>
            <person name="Berlin A."/>
            <person name="Borenstein D."/>
            <person name="Chapman S.B."/>
            <person name="Chen Z."/>
            <person name="Engels R."/>
            <person name="Freedman E."/>
            <person name="Gellesch M."/>
            <person name="Goldberg J."/>
            <person name="Griggs A."/>
            <person name="Gujja S."/>
            <person name="Heilman E.R."/>
            <person name="Heiman D.I."/>
            <person name="Howarth C."/>
            <person name="Jen D."/>
            <person name="Larson L."/>
            <person name="Mehta T."/>
            <person name="Neiman D."/>
            <person name="Park D."/>
            <person name="Pearson M."/>
            <person name="Roberts A."/>
            <person name="Saif S."/>
            <person name="Shea T."/>
            <person name="Shenoy N."/>
            <person name="Sisk P."/>
            <person name="Stolte C."/>
            <person name="Sykes S."/>
            <person name="Walk T."/>
            <person name="White J."/>
            <person name="Yandava C."/>
            <person name="Haas B."/>
            <person name="Henn M.R."/>
            <person name="Nusbaum C."/>
            <person name="Birren B."/>
        </authorList>
    </citation>
    <scope>NUCLEOTIDE SEQUENCE [LARGE SCALE GENOMIC DNA]</scope>
</reference>
<dbReference type="EMBL" id="GG703195">
    <property type="protein sequence ID" value="KOB89769.1"/>
    <property type="molecule type" value="Genomic_DNA"/>
</dbReference>
<accession>A0A0L7MA85</accession>
<sequence>MEENEKKNILNDSKVELLLPNSDNKEEDNLNYVDCDNVKEEDYDNTHDIIKD</sequence>